<keyword evidence="2" id="KW-0472">Membrane</keyword>
<keyword evidence="4" id="KW-0012">Acyltransferase</keyword>
<feature type="domain" description="Acyltransferase 3" evidence="3">
    <location>
        <begin position="16"/>
        <end position="329"/>
    </location>
</feature>
<feature type="transmembrane region" description="Helical" evidence="2">
    <location>
        <begin position="309"/>
        <end position="329"/>
    </location>
</feature>
<feature type="transmembrane region" description="Helical" evidence="2">
    <location>
        <begin position="165"/>
        <end position="181"/>
    </location>
</feature>
<sequence>MRKLTHAEFLGMRRFDALDGLRAFAAVIVVFFHFAGPRAAFLSGWIGVHVFFVVSGFLITTLMLRERDRTGRISLRDFYLRRIFRIMPLYYVVLAATAVTQYRNGQGWKLLRGHLAHYATFLNEYDLAAGTPFLHSWTIGVEQKFYLVWPLALILAGAVALRLRIPVALLGIAVLLVPFSAAWESLAVHYTVLMTGALLALVLHSRRGFALLAPLTHPAVGAVVGAAFVVLHLSVPRLTEALHGQRHTVVVYGVGVALLLPSLLGPGAGRWLLSRRPLVFVGERSYGLYLVQVLAASAVFGMAPKLHHGSPAAGLAVVVVALLAADVLYHRVEQPMIVLGRKLIKRLDARGAAGGPTPPAPEADPAVEERAPAPAAV</sequence>
<accession>A0ABP4EFN5</accession>
<evidence type="ECO:0000259" key="3">
    <source>
        <dbReference type="Pfam" id="PF01757"/>
    </source>
</evidence>
<evidence type="ECO:0000256" key="2">
    <source>
        <dbReference type="SAM" id="Phobius"/>
    </source>
</evidence>
<dbReference type="PANTHER" id="PTHR23028:SF53">
    <property type="entry name" value="ACYL_TRANSF_3 DOMAIN-CONTAINING PROTEIN"/>
    <property type="match status" value="1"/>
</dbReference>
<feature type="transmembrane region" description="Helical" evidence="2">
    <location>
        <begin position="20"/>
        <end position="36"/>
    </location>
</feature>
<name>A0ABP4EFN5_9ACTN</name>
<keyword evidence="2" id="KW-1133">Transmembrane helix</keyword>
<feature type="transmembrane region" description="Helical" evidence="2">
    <location>
        <begin position="83"/>
        <end position="102"/>
    </location>
</feature>
<feature type="transmembrane region" description="Helical" evidence="2">
    <location>
        <begin position="187"/>
        <end position="203"/>
    </location>
</feature>
<dbReference type="InterPro" id="IPR002656">
    <property type="entry name" value="Acyl_transf_3_dom"/>
</dbReference>
<keyword evidence="4" id="KW-0808">Transferase</keyword>
<feature type="transmembrane region" description="Helical" evidence="2">
    <location>
        <begin position="210"/>
        <end position="231"/>
    </location>
</feature>
<dbReference type="PANTHER" id="PTHR23028">
    <property type="entry name" value="ACETYLTRANSFERASE"/>
    <property type="match status" value="1"/>
</dbReference>
<dbReference type="InterPro" id="IPR050879">
    <property type="entry name" value="Acyltransferase_3"/>
</dbReference>
<organism evidence="4 5">
    <name type="scientific">Kitasatospora arboriphila</name>
    <dbReference type="NCBI Taxonomy" id="258052"/>
    <lineage>
        <taxon>Bacteria</taxon>
        <taxon>Bacillati</taxon>
        <taxon>Actinomycetota</taxon>
        <taxon>Actinomycetes</taxon>
        <taxon>Kitasatosporales</taxon>
        <taxon>Streptomycetaceae</taxon>
        <taxon>Kitasatospora</taxon>
    </lineage>
</organism>
<protein>
    <submittedName>
        <fullName evidence="4">Acyltransferase</fullName>
    </submittedName>
</protein>
<evidence type="ECO:0000256" key="1">
    <source>
        <dbReference type="SAM" id="MobiDB-lite"/>
    </source>
</evidence>
<feature type="transmembrane region" description="Helical" evidence="2">
    <location>
        <begin position="285"/>
        <end position="303"/>
    </location>
</feature>
<dbReference type="Pfam" id="PF01757">
    <property type="entry name" value="Acyl_transf_3"/>
    <property type="match status" value="1"/>
</dbReference>
<dbReference type="RefSeq" id="WP_344626246.1">
    <property type="nucleotide sequence ID" value="NZ_BAAALD010000062.1"/>
</dbReference>
<dbReference type="Proteomes" id="UP001499987">
    <property type="component" value="Unassembled WGS sequence"/>
</dbReference>
<dbReference type="GO" id="GO:0016746">
    <property type="term" value="F:acyltransferase activity"/>
    <property type="evidence" value="ECO:0007669"/>
    <property type="project" value="UniProtKB-KW"/>
</dbReference>
<dbReference type="EMBL" id="BAAALD010000062">
    <property type="protein sequence ID" value="GAA1104643.1"/>
    <property type="molecule type" value="Genomic_DNA"/>
</dbReference>
<keyword evidence="2" id="KW-0812">Transmembrane</keyword>
<evidence type="ECO:0000313" key="4">
    <source>
        <dbReference type="EMBL" id="GAA1104643.1"/>
    </source>
</evidence>
<gene>
    <name evidence="4" type="ORF">GCM10009663_53610</name>
</gene>
<comment type="caution">
    <text evidence="4">The sequence shown here is derived from an EMBL/GenBank/DDBJ whole genome shotgun (WGS) entry which is preliminary data.</text>
</comment>
<keyword evidence="5" id="KW-1185">Reference proteome</keyword>
<evidence type="ECO:0000313" key="5">
    <source>
        <dbReference type="Proteomes" id="UP001499987"/>
    </source>
</evidence>
<reference evidence="5" key="1">
    <citation type="journal article" date="2019" name="Int. J. Syst. Evol. Microbiol.">
        <title>The Global Catalogue of Microorganisms (GCM) 10K type strain sequencing project: providing services to taxonomists for standard genome sequencing and annotation.</title>
        <authorList>
            <consortium name="The Broad Institute Genomics Platform"/>
            <consortium name="The Broad Institute Genome Sequencing Center for Infectious Disease"/>
            <person name="Wu L."/>
            <person name="Ma J."/>
        </authorList>
    </citation>
    <scope>NUCLEOTIDE SEQUENCE [LARGE SCALE GENOMIC DNA]</scope>
    <source>
        <strain evidence="5">JCM 13002</strain>
    </source>
</reference>
<proteinExistence type="predicted"/>
<feature type="transmembrane region" description="Helical" evidence="2">
    <location>
        <begin position="143"/>
        <end position="160"/>
    </location>
</feature>
<feature type="region of interest" description="Disordered" evidence="1">
    <location>
        <begin position="350"/>
        <end position="377"/>
    </location>
</feature>
<feature type="transmembrane region" description="Helical" evidence="2">
    <location>
        <begin position="251"/>
        <end position="273"/>
    </location>
</feature>
<feature type="transmembrane region" description="Helical" evidence="2">
    <location>
        <begin position="42"/>
        <end position="62"/>
    </location>
</feature>